<protein>
    <submittedName>
        <fullName evidence="3">(California timema) hypothetical protein</fullName>
    </submittedName>
</protein>
<gene>
    <name evidence="3" type="ORF">TCMB3V08_LOCUS10868</name>
</gene>
<sequence>MRVDDWTIEGYGVHVALLASVLVFTHMTTLFQKLWAICDIILNLILTKTTNFDMKEFPAETRIPQMYFRKNDDPVFINTKCYLPIEVQMQYQQPKKGITMSLVLDKGTKRVRGRPKQSSQGMGIDEQDVKQRMNQPVDRERTYTLMCVCILSREVEKERNNCLPRLLKCPPNNRRKN</sequence>
<evidence type="ECO:0000256" key="1">
    <source>
        <dbReference type="SAM" id="MobiDB-lite"/>
    </source>
</evidence>
<feature type="transmembrane region" description="Helical" evidence="2">
    <location>
        <begin position="12"/>
        <end position="31"/>
    </location>
</feature>
<dbReference type="EMBL" id="OE187361">
    <property type="protein sequence ID" value="CAD7578327.1"/>
    <property type="molecule type" value="Genomic_DNA"/>
</dbReference>
<accession>A0A7R9JG17</accession>
<keyword evidence="2" id="KW-0472">Membrane</keyword>
<evidence type="ECO:0000256" key="2">
    <source>
        <dbReference type="SAM" id="Phobius"/>
    </source>
</evidence>
<organism evidence="3">
    <name type="scientific">Timema californicum</name>
    <name type="common">California timema</name>
    <name type="synonym">Walking stick</name>
    <dbReference type="NCBI Taxonomy" id="61474"/>
    <lineage>
        <taxon>Eukaryota</taxon>
        <taxon>Metazoa</taxon>
        <taxon>Ecdysozoa</taxon>
        <taxon>Arthropoda</taxon>
        <taxon>Hexapoda</taxon>
        <taxon>Insecta</taxon>
        <taxon>Pterygota</taxon>
        <taxon>Neoptera</taxon>
        <taxon>Polyneoptera</taxon>
        <taxon>Phasmatodea</taxon>
        <taxon>Timematodea</taxon>
        <taxon>Timematoidea</taxon>
        <taxon>Timematidae</taxon>
        <taxon>Timema</taxon>
    </lineage>
</organism>
<dbReference type="AlphaFoldDB" id="A0A7R9JG17"/>
<reference evidence="3" key="1">
    <citation type="submission" date="2020-11" db="EMBL/GenBank/DDBJ databases">
        <authorList>
            <person name="Tran Van P."/>
        </authorList>
    </citation>
    <scope>NUCLEOTIDE SEQUENCE</scope>
</reference>
<name>A0A7R9JG17_TIMCA</name>
<proteinExistence type="predicted"/>
<evidence type="ECO:0000313" key="3">
    <source>
        <dbReference type="EMBL" id="CAD7578327.1"/>
    </source>
</evidence>
<keyword evidence="2" id="KW-1133">Transmembrane helix</keyword>
<feature type="region of interest" description="Disordered" evidence="1">
    <location>
        <begin position="109"/>
        <end position="135"/>
    </location>
</feature>
<keyword evidence="2" id="KW-0812">Transmembrane</keyword>